<evidence type="ECO:0008006" key="3">
    <source>
        <dbReference type="Google" id="ProtNLM"/>
    </source>
</evidence>
<dbReference type="KEGG" id="csur:N24_1949"/>
<dbReference type="AlphaFoldDB" id="A0A160PT86"/>
<dbReference type="EMBL" id="AP017369">
    <property type="protein sequence ID" value="BAU96211.1"/>
    <property type="molecule type" value="Genomic_DNA"/>
</dbReference>
<keyword evidence="2" id="KW-1185">Reference proteome</keyword>
<proteinExistence type="predicted"/>
<organism evidence="1 2">
    <name type="scientific">Corynebacterium suranareeae</name>
    <dbReference type="NCBI Taxonomy" id="2506452"/>
    <lineage>
        <taxon>Bacteria</taxon>
        <taxon>Bacillati</taxon>
        <taxon>Actinomycetota</taxon>
        <taxon>Actinomycetes</taxon>
        <taxon>Mycobacteriales</taxon>
        <taxon>Corynebacteriaceae</taxon>
        <taxon>Corynebacterium</taxon>
    </lineage>
</organism>
<reference evidence="1 2" key="1">
    <citation type="submission" date="2016-02" db="EMBL/GenBank/DDBJ databases">
        <title>Corynebacterium glutamicum N24 whole genome sequencing project.</title>
        <authorList>
            <person name="Matsutani M."/>
            <person name="Nangtapong N."/>
            <person name="Yakushi T."/>
            <person name="Matsushita K."/>
        </authorList>
    </citation>
    <scope>NUCLEOTIDE SEQUENCE [LARGE SCALE GENOMIC DNA]</scope>
    <source>
        <strain evidence="1 2">N24</strain>
    </source>
</reference>
<accession>A0A160PT86</accession>
<sequence length="71" mass="7920">MASLTTPASVFTADDLLRTFRRDEVCDRLGVSLQSLDRRFARGELKTVSGTRGKSRTTLITDGSLPLHLRR</sequence>
<name>A0A160PT86_9CORY</name>
<evidence type="ECO:0000313" key="2">
    <source>
        <dbReference type="Proteomes" id="UP000218244"/>
    </source>
</evidence>
<protein>
    <recommendedName>
        <fullName evidence="3">DNA-binding protein</fullName>
    </recommendedName>
</protein>
<dbReference type="RefSeq" id="WP_096456522.1">
    <property type="nucleotide sequence ID" value="NZ_AP017369.1"/>
</dbReference>
<evidence type="ECO:0000313" key="1">
    <source>
        <dbReference type="EMBL" id="BAU96211.1"/>
    </source>
</evidence>
<gene>
    <name evidence="1" type="ORF">N24_1949</name>
</gene>
<dbReference type="Proteomes" id="UP000218244">
    <property type="component" value="Chromosome"/>
</dbReference>